<dbReference type="Gene3D" id="1.25.40.1040">
    <property type="match status" value="1"/>
</dbReference>
<dbReference type="AlphaFoldDB" id="A0A6G1SB13"/>
<evidence type="ECO:0000256" key="2">
    <source>
        <dbReference type="ARBA" id="ARBA00022803"/>
    </source>
</evidence>
<gene>
    <name evidence="4" type="primary">NAA25_1</name>
    <name evidence="4" type="ORF">g.1080</name>
</gene>
<dbReference type="GO" id="GO:0031416">
    <property type="term" value="C:NatB complex"/>
    <property type="evidence" value="ECO:0007669"/>
    <property type="project" value="TreeGrafter"/>
</dbReference>
<organism evidence="4">
    <name type="scientific">Aceria tosichella</name>
    <name type="common">wheat curl mite</name>
    <dbReference type="NCBI Taxonomy" id="561515"/>
    <lineage>
        <taxon>Eukaryota</taxon>
        <taxon>Metazoa</taxon>
        <taxon>Ecdysozoa</taxon>
        <taxon>Arthropoda</taxon>
        <taxon>Chelicerata</taxon>
        <taxon>Arachnida</taxon>
        <taxon>Acari</taxon>
        <taxon>Acariformes</taxon>
        <taxon>Trombidiformes</taxon>
        <taxon>Prostigmata</taxon>
        <taxon>Eupodina</taxon>
        <taxon>Eriophyoidea</taxon>
        <taxon>Eriophyidae</taxon>
        <taxon>Eriophyinae</taxon>
        <taxon>Aceriini</taxon>
        <taxon>Aceria</taxon>
    </lineage>
</organism>
<comment type="similarity">
    <text evidence="1">Belongs to the MDM20/NAA25 family.</text>
</comment>
<feature type="compositionally biased region" description="Polar residues" evidence="3">
    <location>
        <begin position="345"/>
        <end position="360"/>
    </location>
</feature>
<keyword evidence="4" id="KW-0808">Transferase</keyword>
<dbReference type="InterPro" id="IPR019183">
    <property type="entry name" value="NAA25_NatB_aux_su"/>
</dbReference>
<evidence type="ECO:0000313" key="4">
    <source>
        <dbReference type="EMBL" id="MDE47411.1"/>
    </source>
</evidence>
<protein>
    <submittedName>
        <fullName evidence="4">N-alpha-acetyltransferase 25, NatB auxiliary subunit</fullName>
    </submittedName>
</protein>
<dbReference type="PANTHER" id="PTHR22767">
    <property type="entry name" value="N-TERMINAL ACETYLTRANSFERASE-RELATED"/>
    <property type="match status" value="1"/>
</dbReference>
<evidence type="ECO:0000256" key="3">
    <source>
        <dbReference type="SAM" id="MobiDB-lite"/>
    </source>
</evidence>
<dbReference type="GO" id="GO:0016740">
    <property type="term" value="F:transferase activity"/>
    <property type="evidence" value="ECO:0007669"/>
    <property type="project" value="UniProtKB-KW"/>
</dbReference>
<reference evidence="4" key="1">
    <citation type="submission" date="2018-10" db="EMBL/GenBank/DDBJ databases">
        <title>Transcriptome assembly of Aceria tosichella (Wheat curl mite) Type 2.</title>
        <authorList>
            <person name="Scully E.D."/>
            <person name="Geib S.M."/>
            <person name="Palmer N.A."/>
            <person name="Gupta A.K."/>
            <person name="Sarath G."/>
            <person name="Tatineni S."/>
        </authorList>
    </citation>
    <scope>NUCLEOTIDE SEQUENCE</scope>
    <source>
        <strain evidence="4">LincolnNE</strain>
    </source>
</reference>
<dbReference type="EMBL" id="GGYP01002640">
    <property type="protein sequence ID" value="MDE47411.1"/>
    <property type="molecule type" value="Transcribed_RNA"/>
</dbReference>
<sequence>MSSAGNNPAVFERQLKKIYDCLNIGSNKKAVQEVDRLPNNVRDSTVFKALKALALIRMGKRSQAFDILGDIDPKKDLDEVTLQTMTSCYKESVDIGKIVDLYEAAAARKPNDPEIMSHLFMAHVRVFNFKRQKEIALQMYKTFAKKKRLYSFWAIMSLVMQSQQFQPDNQDHLSPDKKICLSLAEKMCEKMIDDERSHEEIELYLMILRMQHKHEEEYRFLTGQYCLRITDHLSWYNRRRAYLCLDLKMYSRAFKHYFPTLIQEYPDQIEYYQGLFKSAFLLDTEAPSQQQPVAINDQQSIGANQPASTPVKSSSALAECFDIVEKQCQLAIDTTDSIKQEQSKNKNQNPTKSLSRTSSLHPNRRRLLRGPFIARIELYNTVLSNESNLPKNIYSQCMNQFSSKYPTLASILLDFFQSFSKKIICYYDLDYMINRYKLPSVETARLLGFIDSWISKDLCEKQSTIDINPYDMFHIFLNYHMLEHSLTAYKISDSRENRLKLAKKYIDLYNENRDLGKPSKTEFLPVDHYCLLAINSVMTNAIDSNLSTTPQSILNDRTLISLIVMAENAAINSHSNHQIKLLLLKLYSFIGASKQSSNVLLALDIKHFQIDTLGHLLNPALYSTGNYTLAKESLETCLEFYAHGVRECCEGLTTSYRDGKYSKIKEISGVLKRLSDSLNAAQCVLLKGIVSNLNAATITDLIGASQSFDPFKGLYRLFRCPSQMDTIKDSRDFKVLKSIHFEVNELVQNRRHRTLEDENLWLRLRYFLLRCVYLQVEVSVVKKSQTEKDTEEFEYSLSEIDSLVPKIRDRLNENTDDTNYSYLEPEASPFRWQNIKFEPLVSMVRLLIACTSTKSSLAQEIYDKYFGYLDEIAGDIESQLSSINSLVAMRKTLMLLTISSEFISLCVTSLVCIIHESGGSGIGSQATSPAYASVKSQSNQQAPQQSTSSKSKSLVHQMASKTGDKLGKISNMIKGVDLKSMVADKIVQVDETLLCDAKHCTGSESEKSPPIPLMSPNYSEILVSKVKEKIFDSYNDSLREIEAALQRKAKLLAKA</sequence>
<proteinExistence type="inferred from homology"/>
<dbReference type="PANTHER" id="PTHR22767:SF3">
    <property type="entry name" value="N-ALPHA-ACETYLTRANSFERASE 25, NATB AUXILIARY SUBUNIT"/>
    <property type="match status" value="1"/>
</dbReference>
<feature type="region of interest" description="Disordered" evidence="3">
    <location>
        <begin position="339"/>
        <end position="360"/>
    </location>
</feature>
<evidence type="ECO:0000256" key="1">
    <source>
        <dbReference type="ARBA" id="ARBA00006298"/>
    </source>
</evidence>
<feature type="region of interest" description="Disordered" evidence="3">
    <location>
        <begin position="933"/>
        <end position="954"/>
    </location>
</feature>
<accession>A0A6G1SB13</accession>
<name>A0A6G1SB13_9ACAR</name>
<keyword evidence="2" id="KW-0802">TPR repeat</keyword>
<dbReference type="Pfam" id="PF09797">
    <property type="entry name" value="NatB_MDM20"/>
    <property type="match status" value="1"/>
</dbReference>